<evidence type="ECO:0000256" key="4">
    <source>
        <dbReference type="ARBA" id="ARBA00023136"/>
    </source>
</evidence>
<evidence type="ECO:0000256" key="2">
    <source>
        <dbReference type="ARBA" id="ARBA00022692"/>
    </source>
</evidence>
<comment type="caution">
    <text evidence="6">The sequence shown here is derived from an EMBL/GenBank/DDBJ whole genome shotgun (WGS) entry which is preliminary data.</text>
</comment>
<name>A0ABP8V6D7_9GAMM</name>
<evidence type="ECO:0000256" key="3">
    <source>
        <dbReference type="ARBA" id="ARBA00022989"/>
    </source>
</evidence>
<gene>
    <name evidence="6" type="ORF">GCM10023116_40970</name>
</gene>
<keyword evidence="7" id="KW-1185">Reference proteome</keyword>
<evidence type="ECO:0000313" key="6">
    <source>
        <dbReference type="EMBL" id="GAA4651813.1"/>
    </source>
</evidence>
<keyword evidence="2 5" id="KW-0812">Transmembrane</keyword>
<evidence type="ECO:0000256" key="5">
    <source>
        <dbReference type="SAM" id="Phobius"/>
    </source>
</evidence>
<evidence type="ECO:0000313" key="7">
    <source>
        <dbReference type="Proteomes" id="UP001500604"/>
    </source>
</evidence>
<feature type="transmembrane region" description="Helical" evidence="5">
    <location>
        <begin position="50"/>
        <end position="68"/>
    </location>
</feature>
<sequence length="70" mass="7812">MSNVPHEIAILGIFCPPLLIATMIGMFLAWGTKYILTRLQLSHYLASPPLVYIAMTIIFTSVVGFRITPF</sequence>
<proteinExistence type="predicted"/>
<dbReference type="Pfam" id="PF07869">
    <property type="entry name" value="DUF1656"/>
    <property type="match status" value="1"/>
</dbReference>
<evidence type="ECO:0000256" key="1">
    <source>
        <dbReference type="ARBA" id="ARBA00022475"/>
    </source>
</evidence>
<dbReference type="InterPro" id="IPR012451">
    <property type="entry name" value="DUF1656"/>
</dbReference>
<keyword evidence="3 5" id="KW-1133">Transmembrane helix</keyword>
<accession>A0ABP8V6D7</accession>
<dbReference type="EMBL" id="BAABFL010000463">
    <property type="protein sequence ID" value="GAA4651813.1"/>
    <property type="molecule type" value="Genomic_DNA"/>
</dbReference>
<reference evidence="7" key="1">
    <citation type="journal article" date="2019" name="Int. J. Syst. Evol. Microbiol.">
        <title>The Global Catalogue of Microorganisms (GCM) 10K type strain sequencing project: providing services to taxonomists for standard genome sequencing and annotation.</title>
        <authorList>
            <consortium name="The Broad Institute Genomics Platform"/>
            <consortium name="The Broad Institute Genome Sequencing Center for Infectious Disease"/>
            <person name="Wu L."/>
            <person name="Ma J."/>
        </authorList>
    </citation>
    <scope>NUCLEOTIDE SEQUENCE [LARGE SCALE GENOMIC DNA]</scope>
    <source>
        <strain evidence="7">JCM 17805</strain>
    </source>
</reference>
<dbReference type="Proteomes" id="UP001500604">
    <property type="component" value="Unassembled WGS sequence"/>
</dbReference>
<organism evidence="6 7">
    <name type="scientific">Kistimonas scapharcae</name>
    <dbReference type="NCBI Taxonomy" id="1036133"/>
    <lineage>
        <taxon>Bacteria</taxon>
        <taxon>Pseudomonadati</taxon>
        <taxon>Pseudomonadota</taxon>
        <taxon>Gammaproteobacteria</taxon>
        <taxon>Oceanospirillales</taxon>
        <taxon>Endozoicomonadaceae</taxon>
        <taxon>Kistimonas</taxon>
    </lineage>
</organism>
<feature type="transmembrane region" description="Helical" evidence="5">
    <location>
        <begin position="7"/>
        <end position="30"/>
    </location>
</feature>
<keyword evidence="4 5" id="KW-0472">Membrane</keyword>
<protein>
    <recommendedName>
        <fullName evidence="8">DUF1656 domain-containing protein</fullName>
    </recommendedName>
</protein>
<keyword evidence="1" id="KW-1003">Cell membrane</keyword>
<evidence type="ECO:0008006" key="8">
    <source>
        <dbReference type="Google" id="ProtNLM"/>
    </source>
</evidence>
<dbReference type="RefSeq" id="WP_345198263.1">
    <property type="nucleotide sequence ID" value="NZ_BAABFL010000463.1"/>
</dbReference>